<dbReference type="CDD" id="cd04496">
    <property type="entry name" value="SSB_OBF"/>
    <property type="match status" value="1"/>
</dbReference>
<dbReference type="PROSITE" id="PS50935">
    <property type="entry name" value="SSB"/>
    <property type="match status" value="1"/>
</dbReference>
<keyword evidence="4" id="KW-0819">tRNA processing</keyword>
<dbReference type="Pfam" id="PF01134">
    <property type="entry name" value="GIDA"/>
    <property type="match status" value="1"/>
</dbReference>
<proteinExistence type="inferred from homology"/>
<dbReference type="PROSITE" id="PS01281">
    <property type="entry name" value="GIDA_2"/>
    <property type="match status" value="1"/>
</dbReference>
<feature type="compositionally biased region" description="Low complexity" evidence="9">
    <location>
        <begin position="721"/>
        <end position="737"/>
    </location>
</feature>
<dbReference type="Pfam" id="PF13932">
    <property type="entry name" value="SAM_GIDA_C"/>
    <property type="match status" value="1"/>
</dbReference>
<evidence type="ECO:0000313" key="11">
    <source>
        <dbReference type="EMBL" id="KAK3296036.1"/>
    </source>
</evidence>
<dbReference type="FunFam" id="3.50.50.60:FF:000002">
    <property type="entry name" value="tRNA uridine 5-carboxymethylaminomethyl modification enzyme MnmG"/>
    <property type="match status" value="1"/>
</dbReference>
<dbReference type="InterPro" id="IPR036188">
    <property type="entry name" value="FAD/NAD-bd_sf"/>
</dbReference>
<dbReference type="InterPro" id="IPR012340">
    <property type="entry name" value="NA-bd_OB-fold"/>
</dbReference>
<sequence length="883" mass="95866">MSAFLRTASRAVARPATAARTFSTTASRPVARITIVGNLADTPEVRASSTGREYLRYAVASNSGHGEHRKTSWFNVSCFVDEGPRRDFYLSLQKGSLLMVEADVSMSNYVDGEGKPRQGLNLAQRALEVLKRPYNPPAAEGGEAEGQHHKVIINRRRTFATVSSDPRPFDVIVIGGGHAGSEACAAAARAGARTALITPEIDNLGVCSCNPSFGGIGKGTIVREIDALDGLAGRVIDKAGVHFKILNQAKGAAVWGPRAQIDRDLYKKHMREELQTYPNLSVVLGRVSDIVIADNHDDPNADGAKNKITGVRLESGEVLPTTQVIITTGTFLGGEIHIGMEVYPSGRMGEQATFGLSKSLREAGFQLGRLKTGTPPRIARDSINWSILEPQPGDVPPAPFSYLNDTVATTEQLLCYLTFTNKATHDIVRANLDKTIHIRESVKGPRYCPSLESKVVRFGDRERHIVWLEPEGFDNNIVYPNGLSMTMPPEVQEQVLRSINGLEKSVMLQPGYGVEYDYVDPRNLRRTLETKPIRGLFLAGQINGTTGYEEAAGQGIVAGINAGRAAQGLAPVTLSRSDGYIGIMIDDLVTKGVTEPYRMFTSRSEFRLSARSDNADTRLTPHGRLWGVVSDARWARFRDDAQRMADLKRLLRDTLLTPDQWSDMGIPVPTAITEAGDINETGGTGTGTDTNNKRYRKRTGHEVLRLRGISADHLVHARLPTDTTTTTTTHTTTATATPTPPPSSTNPFPPHIRSRVAVDVVYEPYVRAQAAEAARLRRDEALRLPLDLDYASVKGLALAEQDVLARTRPETLAQARRVEGVTPAGLVKLLESVRRGEMGGGRGGRGRKVAEVVVQGEGVVEGLDVAGAEDLETLDAKSRAEGM</sequence>
<feature type="domain" description="tRNA uridine 5-carboxymethylaminomethyl modification enzyme C-terminal subdomain" evidence="10">
    <location>
        <begin position="760"/>
        <end position="831"/>
    </location>
</feature>
<dbReference type="InterPro" id="IPR040131">
    <property type="entry name" value="MnmG_N"/>
</dbReference>
<evidence type="ECO:0000256" key="8">
    <source>
        <dbReference type="PROSITE-ProRule" id="PRU00252"/>
    </source>
</evidence>
<evidence type="ECO:0000259" key="10">
    <source>
        <dbReference type="SMART" id="SM01228"/>
    </source>
</evidence>
<evidence type="ECO:0000256" key="1">
    <source>
        <dbReference type="ARBA" id="ARBA00001974"/>
    </source>
</evidence>
<reference evidence="11" key="2">
    <citation type="submission" date="2023-06" db="EMBL/GenBank/DDBJ databases">
        <authorList>
            <consortium name="Lawrence Berkeley National Laboratory"/>
            <person name="Haridas S."/>
            <person name="Hensen N."/>
            <person name="Bonometti L."/>
            <person name="Westerberg I."/>
            <person name="Brannstrom I.O."/>
            <person name="Guillou S."/>
            <person name="Cros-Aarteil S."/>
            <person name="Calhoun S."/>
            <person name="Kuo A."/>
            <person name="Mondo S."/>
            <person name="Pangilinan J."/>
            <person name="Riley R."/>
            <person name="Labutti K."/>
            <person name="Andreopoulos B."/>
            <person name="Lipzen A."/>
            <person name="Chen C."/>
            <person name="Yanf M."/>
            <person name="Daum C."/>
            <person name="Ng V."/>
            <person name="Clum A."/>
            <person name="Steindorff A."/>
            <person name="Ohm R."/>
            <person name="Martin F."/>
            <person name="Silar P."/>
            <person name="Natvig D."/>
            <person name="Lalanne C."/>
            <person name="Gautier V."/>
            <person name="Ament-Velasquez S.L."/>
            <person name="Kruys A."/>
            <person name="Hutchinson M.I."/>
            <person name="Powell A.J."/>
            <person name="Barry K."/>
            <person name="Miller A.N."/>
            <person name="Grigoriev I.V."/>
            <person name="Debuchy R."/>
            <person name="Gladieux P."/>
            <person name="Thoren M.H."/>
            <person name="Johannesson H."/>
        </authorList>
    </citation>
    <scope>NUCLEOTIDE SEQUENCE</scope>
    <source>
        <strain evidence="11">CBS 168.71</strain>
    </source>
</reference>
<dbReference type="SUPFAM" id="SSF51905">
    <property type="entry name" value="FAD/NAD(P)-binding domain"/>
    <property type="match status" value="1"/>
</dbReference>
<dbReference type="Pfam" id="PF00436">
    <property type="entry name" value="SSB"/>
    <property type="match status" value="1"/>
</dbReference>
<organism evidence="11 12">
    <name type="scientific">Chaetomium fimeti</name>
    <dbReference type="NCBI Taxonomy" id="1854472"/>
    <lineage>
        <taxon>Eukaryota</taxon>
        <taxon>Fungi</taxon>
        <taxon>Dikarya</taxon>
        <taxon>Ascomycota</taxon>
        <taxon>Pezizomycotina</taxon>
        <taxon>Sordariomycetes</taxon>
        <taxon>Sordariomycetidae</taxon>
        <taxon>Sordariales</taxon>
        <taxon>Chaetomiaceae</taxon>
        <taxon>Chaetomium</taxon>
    </lineage>
</organism>
<dbReference type="InterPro" id="IPR000424">
    <property type="entry name" value="Primosome_PriB/ssb"/>
</dbReference>
<dbReference type="GO" id="GO:0030488">
    <property type="term" value="P:tRNA methylation"/>
    <property type="evidence" value="ECO:0007669"/>
    <property type="project" value="TreeGrafter"/>
</dbReference>
<dbReference type="Gene3D" id="3.50.50.60">
    <property type="entry name" value="FAD/NAD(P)-binding domain"/>
    <property type="match status" value="2"/>
</dbReference>
<dbReference type="Proteomes" id="UP001278766">
    <property type="component" value="Unassembled WGS sequence"/>
</dbReference>
<dbReference type="SMART" id="SM01228">
    <property type="entry name" value="GIDA_assoc_3"/>
    <property type="match status" value="1"/>
</dbReference>
<dbReference type="Gene3D" id="2.40.50.140">
    <property type="entry name" value="Nucleic acid-binding proteins"/>
    <property type="match status" value="1"/>
</dbReference>
<name>A0AAE0HGG8_9PEZI</name>
<dbReference type="EMBL" id="JAUEPN010000004">
    <property type="protein sequence ID" value="KAK3296036.1"/>
    <property type="molecule type" value="Genomic_DNA"/>
</dbReference>
<dbReference type="HAMAP" id="MF_00129">
    <property type="entry name" value="MnmG_GidA"/>
    <property type="match status" value="1"/>
</dbReference>
<comment type="similarity">
    <text evidence="2">Belongs to the MnmG family.</text>
</comment>
<feature type="region of interest" description="Disordered" evidence="9">
    <location>
        <begin position="721"/>
        <end position="749"/>
    </location>
</feature>
<comment type="function">
    <text evidence="7">Component of the MSS1-MTO1 complex that catalyzes the 5-carboxymethylaminomethyluridine (cmnm(5)U) modification at the 34th wobble position (U34) of mitochondrial tRNAs.</text>
</comment>
<dbReference type="InterPro" id="IPR020595">
    <property type="entry name" value="MnmG-rel_CS"/>
</dbReference>
<dbReference type="AlphaFoldDB" id="A0AAE0HGG8"/>
<keyword evidence="12" id="KW-1185">Reference proteome</keyword>
<evidence type="ECO:0000256" key="3">
    <source>
        <dbReference type="ARBA" id="ARBA00022630"/>
    </source>
</evidence>
<dbReference type="InterPro" id="IPR047001">
    <property type="entry name" value="MnmG_C_subdom"/>
</dbReference>
<evidence type="ECO:0000256" key="5">
    <source>
        <dbReference type="ARBA" id="ARBA00022827"/>
    </source>
</evidence>
<dbReference type="SUPFAM" id="SSF50249">
    <property type="entry name" value="Nucleic acid-binding proteins"/>
    <property type="match status" value="1"/>
</dbReference>
<feature type="region of interest" description="Disordered" evidence="9">
    <location>
        <begin position="675"/>
        <end position="698"/>
    </location>
</feature>
<dbReference type="RefSeq" id="XP_062659550.1">
    <property type="nucleotide sequence ID" value="XM_062806013.1"/>
</dbReference>
<dbReference type="NCBIfam" id="TIGR00136">
    <property type="entry name" value="mnmG_gidA"/>
    <property type="match status" value="1"/>
</dbReference>
<evidence type="ECO:0000256" key="2">
    <source>
        <dbReference type="ARBA" id="ARBA00007653"/>
    </source>
</evidence>
<dbReference type="InterPro" id="IPR004416">
    <property type="entry name" value="MnmG"/>
</dbReference>
<accession>A0AAE0HGG8</accession>
<dbReference type="InterPro" id="IPR002218">
    <property type="entry name" value="MnmG-rel"/>
</dbReference>
<dbReference type="Pfam" id="PF21680">
    <property type="entry name" value="GIDA_C_1st"/>
    <property type="match status" value="1"/>
</dbReference>
<protein>
    <submittedName>
        <fullName evidence="11">Glucose inhibited division protein A-domain-containing protein</fullName>
    </submittedName>
</protein>
<dbReference type="InterPro" id="IPR049312">
    <property type="entry name" value="GIDA_C_N"/>
</dbReference>
<dbReference type="Gene3D" id="1.10.150.570">
    <property type="entry name" value="GidA associated domain, C-terminal subdomain"/>
    <property type="match status" value="1"/>
</dbReference>
<keyword evidence="6 8" id="KW-0238">DNA-binding</keyword>
<dbReference type="InterPro" id="IPR026904">
    <property type="entry name" value="MnmG_C"/>
</dbReference>
<evidence type="ECO:0000256" key="9">
    <source>
        <dbReference type="SAM" id="MobiDB-lite"/>
    </source>
</evidence>
<dbReference type="GO" id="GO:0002098">
    <property type="term" value="P:tRNA wobble uridine modification"/>
    <property type="evidence" value="ECO:0007669"/>
    <property type="project" value="InterPro"/>
</dbReference>
<dbReference type="PANTHER" id="PTHR11806">
    <property type="entry name" value="GLUCOSE INHIBITED DIVISION PROTEIN A"/>
    <property type="match status" value="1"/>
</dbReference>
<feature type="compositionally biased region" description="Pro residues" evidence="9">
    <location>
        <begin position="738"/>
        <end position="749"/>
    </location>
</feature>
<evidence type="ECO:0000256" key="4">
    <source>
        <dbReference type="ARBA" id="ARBA00022694"/>
    </source>
</evidence>
<keyword evidence="5" id="KW-0274">FAD</keyword>
<dbReference type="GeneID" id="87842961"/>
<dbReference type="GO" id="GO:0003697">
    <property type="term" value="F:single-stranded DNA binding"/>
    <property type="evidence" value="ECO:0007669"/>
    <property type="project" value="InterPro"/>
</dbReference>
<evidence type="ECO:0000256" key="6">
    <source>
        <dbReference type="ARBA" id="ARBA00023125"/>
    </source>
</evidence>
<reference evidence="11" key="1">
    <citation type="journal article" date="2023" name="Mol. Phylogenet. Evol.">
        <title>Genome-scale phylogeny and comparative genomics of the fungal order Sordariales.</title>
        <authorList>
            <person name="Hensen N."/>
            <person name="Bonometti L."/>
            <person name="Westerberg I."/>
            <person name="Brannstrom I.O."/>
            <person name="Guillou S."/>
            <person name="Cros-Aarteil S."/>
            <person name="Calhoun S."/>
            <person name="Haridas S."/>
            <person name="Kuo A."/>
            <person name="Mondo S."/>
            <person name="Pangilinan J."/>
            <person name="Riley R."/>
            <person name="LaButti K."/>
            <person name="Andreopoulos B."/>
            <person name="Lipzen A."/>
            <person name="Chen C."/>
            <person name="Yan M."/>
            <person name="Daum C."/>
            <person name="Ng V."/>
            <person name="Clum A."/>
            <person name="Steindorff A."/>
            <person name="Ohm R.A."/>
            <person name="Martin F."/>
            <person name="Silar P."/>
            <person name="Natvig D.O."/>
            <person name="Lalanne C."/>
            <person name="Gautier V."/>
            <person name="Ament-Velasquez S.L."/>
            <person name="Kruys A."/>
            <person name="Hutchinson M.I."/>
            <person name="Powell A.J."/>
            <person name="Barry K."/>
            <person name="Miller A.N."/>
            <person name="Grigoriev I.V."/>
            <person name="Debuchy R."/>
            <person name="Gladieux P."/>
            <person name="Hiltunen Thoren M."/>
            <person name="Johannesson H."/>
        </authorList>
    </citation>
    <scope>NUCLEOTIDE SEQUENCE</scope>
    <source>
        <strain evidence="11">CBS 168.71</strain>
    </source>
</reference>
<comment type="caution">
    <text evidence="11">The sequence shown here is derived from an EMBL/GenBank/DDBJ whole genome shotgun (WGS) entry which is preliminary data.</text>
</comment>
<dbReference type="PROSITE" id="PS01280">
    <property type="entry name" value="GIDA_1"/>
    <property type="match status" value="1"/>
</dbReference>
<dbReference type="GO" id="GO:0050660">
    <property type="term" value="F:flavin adenine dinucleotide binding"/>
    <property type="evidence" value="ECO:0007669"/>
    <property type="project" value="InterPro"/>
</dbReference>
<keyword evidence="3" id="KW-0285">Flavoprotein</keyword>
<dbReference type="PANTHER" id="PTHR11806:SF0">
    <property type="entry name" value="PROTEIN MTO1 HOMOLOG, MITOCHONDRIAL"/>
    <property type="match status" value="1"/>
</dbReference>
<gene>
    <name evidence="11" type="ORF">B0H64DRAFT_432669</name>
</gene>
<evidence type="ECO:0000256" key="7">
    <source>
        <dbReference type="ARBA" id="ARBA00054993"/>
    </source>
</evidence>
<dbReference type="InterPro" id="IPR044920">
    <property type="entry name" value="MnmG_C_subdom_sf"/>
</dbReference>
<evidence type="ECO:0000313" key="12">
    <source>
        <dbReference type="Proteomes" id="UP001278766"/>
    </source>
</evidence>
<comment type="cofactor">
    <cofactor evidence="1">
        <name>FAD</name>
        <dbReference type="ChEBI" id="CHEBI:57692"/>
    </cofactor>
</comment>
<dbReference type="FunFam" id="3.50.50.60:FF:000145">
    <property type="entry name" value="tRNA uridine 5-carboxymethylaminomethyl modification enzyme"/>
    <property type="match status" value="1"/>
</dbReference>
<dbReference type="GO" id="GO:0005737">
    <property type="term" value="C:cytoplasm"/>
    <property type="evidence" value="ECO:0007669"/>
    <property type="project" value="UniProtKB-ARBA"/>
</dbReference>